<proteinExistence type="predicted"/>
<dbReference type="GO" id="GO:0003676">
    <property type="term" value="F:nucleic acid binding"/>
    <property type="evidence" value="ECO:0007669"/>
    <property type="project" value="InterPro"/>
</dbReference>
<evidence type="ECO:0000313" key="8">
    <source>
        <dbReference type="EMBL" id="GFP86827.1"/>
    </source>
</evidence>
<comment type="subcellular location">
    <subcellularLocation>
        <location evidence="1">Nucleus</location>
    </subcellularLocation>
</comment>
<feature type="compositionally biased region" description="Basic and acidic residues" evidence="6">
    <location>
        <begin position="236"/>
        <end position="252"/>
    </location>
</feature>
<dbReference type="GO" id="GO:0005634">
    <property type="term" value="C:nucleus"/>
    <property type="evidence" value="ECO:0007669"/>
    <property type="project" value="UniProtKB-SubCell"/>
</dbReference>
<keyword evidence="3" id="KW-0863">Zinc-finger</keyword>
<dbReference type="Gene3D" id="3.30.160.60">
    <property type="entry name" value="Classic Zinc Finger"/>
    <property type="match status" value="1"/>
</dbReference>
<dbReference type="EMBL" id="BMAC01000132">
    <property type="protein sequence ID" value="GFP86827.1"/>
    <property type="molecule type" value="Genomic_DNA"/>
</dbReference>
<dbReference type="PANTHER" id="PTHR47487">
    <property type="entry name" value="OS06G0651300 PROTEIN-RELATED"/>
    <property type="match status" value="1"/>
</dbReference>
<evidence type="ECO:0000256" key="4">
    <source>
        <dbReference type="ARBA" id="ARBA00022833"/>
    </source>
</evidence>
<accession>A0A830BHI3</accession>
<keyword evidence="5" id="KW-0539">Nucleus</keyword>
<dbReference type="Proteomes" id="UP000653305">
    <property type="component" value="Unassembled WGS sequence"/>
</dbReference>
<dbReference type="InterPro" id="IPR003604">
    <property type="entry name" value="Matrin/U1-like-C_Znf_C2H2"/>
</dbReference>
<name>A0A830BHI3_9LAMI</name>
<evidence type="ECO:0000256" key="1">
    <source>
        <dbReference type="ARBA" id="ARBA00004123"/>
    </source>
</evidence>
<dbReference type="SUPFAM" id="SSF57667">
    <property type="entry name" value="beta-beta-alpha zinc fingers"/>
    <property type="match status" value="1"/>
</dbReference>
<sequence>MGFLILLKFALLCIDFLVWPVLALGFPLIPFWSSIKLVAIFWLVIPRFHGACYAYKSFVRPFLVVNVQEAIDSLYKLKEEQAREKERFLDVAEKYIQENGSEALEKLIATKMELKVPDNSQKDTQVIIEPYEKIVAAAPKQLKEPDAAQKDKEMLEAHEITSPEAKQVPHPRLLTTTTTTALWVPKETTYAAAKTEEAIGLENRETTSPSKKVKQEWHCPSCQINAQDTGLLTGEADQKGFGDGSKPKPEETVQKPEFWCNVCNLELLSEIDVASHLKGKRHLSNIRKMTEEEETNQ</sequence>
<dbReference type="GO" id="GO:0008270">
    <property type="term" value="F:zinc ion binding"/>
    <property type="evidence" value="ECO:0007669"/>
    <property type="project" value="UniProtKB-KW"/>
</dbReference>
<feature type="domain" description="Matrin-type" evidence="7">
    <location>
        <begin position="258"/>
        <end position="288"/>
    </location>
</feature>
<dbReference type="AlphaFoldDB" id="A0A830BHI3"/>
<dbReference type="InterPro" id="IPR004345">
    <property type="entry name" value="TB2_DP1_HVA22"/>
</dbReference>
<protein>
    <submittedName>
        <fullName evidence="8">Hva22-like protein a</fullName>
    </submittedName>
</protein>
<dbReference type="InterPro" id="IPR036236">
    <property type="entry name" value="Znf_C2H2_sf"/>
</dbReference>
<gene>
    <name evidence="8" type="ORF">PHJA_000826500</name>
</gene>
<evidence type="ECO:0000259" key="7">
    <source>
        <dbReference type="PROSITE" id="PS50171"/>
    </source>
</evidence>
<dbReference type="Pfam" id="PF03134">
    <property type="entry name" value="TB2_DP1_HVA22"/>
    <property type="match status" value="1"/>
</dbReference>
<dbReference type="PANTHER" id="PTHR47487:SF8">
    <property type="entry name" value="OS08G0270900 PROTEIN"/>
    <property type="match status" value="1"/>
</dbReference>
<keyword evidence="4" id="KW-0862">Zinc</keyword>
<evidence type="ECO:0000313" key="9">
    <source>
        <dbReference type="Proteomes" id="UP000653305"/>
    </source>
</evidence>
<evidence type="ECO:0000256" key="5">
    <source>
        <dbReference type="ARBA" id="ARBA00023242"/>
    </source>
</evidence>
<dbReference type="SMART" id="SM00451">
    <property type="entry name" value="ZnF_U1"/>
    <property type="match status" value="1"/>
</dbReference>
<dbReference type="InterPro" id="IPR000690">
    <property type="entry name" value="Matrin/U1-C_Znf_C2H2"/>
</dbReference>
<evidence type="ECO:0000256" key="6">
    <source>
        <dbReference type="SAM" id="MobiDB-lite"/>
    </source>
</evidence>
<reference evidence="8" key="1">
    <citation type="submission" date="2020-07" db="EMBL/GenBank/DDBJ databases">
        <title>Ethylene signaling mediates host invasion by parasitic plants.</title>
        <authorList>
            <person name="Yoshida S."/>
        </authorList>
    </citation>
    <scope>NUCLEOTIDE SEQUENCE</scope>
    <source>
        <strain evidence="8">Okayama</strain>
    </source>
</reference>
<evidence type="ECO:0000256" key="2">
    <source>
        <dbReference type="ARBA" id="ARBA00022723"/>
    </source>
</evidence>
<dbReference type="OrthoDB" id="434647at2759"/>
<dbReference type="PROSITE" id="PS50171">
    <property type="entry name" value="ZF_MATRIN"/>
    <property type="match status" value="1"/>
</dbReference>
<feature type="region of interest" description="Disordered" evidence="6">
    <location>
        <begin position="230"/>
        <end position="252"/>
    </location>
</feature>
<dbReference type="Pfam" id="PF12874">
    <property type="entry name" value="zf-met"/>
    <property type="match status" value="1"/>
</dbReference>
<keyword evidence="9" id="KW-1185">Reference proteome</keyword>
<dbReference type="InterPro" id="IPR013087">
    <property type="entry name" value="Znf_C2H2_type"/>
</dbReference>
<organism evidence="8 9">
    <name type="scientific">Phtheirospermum japonicum</name>
    <dbReference type="NCBI Taxonomy" id="374723"/>
    <lineage>
        <taxon>Eukaryota</taxon>
        <taxon>Viridiplantae</taxon>
        <taxon>Streptophyta</taxon>
        <taxon>Embryophyta</taxon>
        <taxon>Tracheophyta</taxon>
        <taxon>Spermatophyta</taxon>
        <taxon>Magnoliopsida</taxon>
        <taxon>eudicotyledons</taxon>
        <taxon>Gunneridae</taxon>
        <taxon>Pentapetalae</taxon>
        <taxon>asterids</taxon>
        <taxon>lamiids</taxon>
        <taxon>Lamiales</taxon>
        <taxon>Orobanchaceae</taxon>
        <taxon>Orobanchaceae incertae sedis</taxon>
        <taxon>Phtheirospermum</taxon>
    </lineage>
</organism>
<keyword evidence="2" id="KW-0479">Metal-binding</keyword>
<evidence type="ECO:0000256" key="3">
    <source>
        <dbReference type="ARBA" id="ARBA00022771"/>
    </source>
</evidence>
<comment type="caution">
    <text evidence="8">The sequence shown here is derived from an EMBL/GenBank/DDBJ whole genome shotgun (WGS) entry which is preliminary data.</text>
</comment>